<dbReference type="Pfam" id="PF19453">
    <property type="entry name" value="DUF5991"/>
    <property type="match status" value="1"/>
</dbReference>
<keyword evidence="1" id="KW-0732">Signal</keyword>
<dbReference type="RefSeq" id="WP_244714965.1">
    <property type="nucleotide sequence ID" value="NZ_CP095049.1"/>
</dbReference>
<dbReference type="InterPro" id="IPR046033">
    <property type="entry name" value="DUF5991"/>
</dbReference>
<organism evidence="2 3">
    <name type="scientific">Hymenobacter cellulosivorans</name>
    <dbReference type="NCBI Taxonomy" id="2932249"/>
    <lineage>
        <taxon>Bacteria</taxon>
        <taxon>Pseudomonadati</taxon>
        <taxon>Bacteroidota</taxon>
        <taxon>Cytophagia</taxon>
        <taxon>Cytophagales</taxon>
        <taxon>Hymenobacteraceae</taxon>
        <taxon>Hymenobacter</taxon>
    </lineage>
</organism>
<gene>
    <name evidence="2" type="ORF">MUN80_18220</name>
</gene>
<feature type="chain" id="PRO_5045660991" evidence="1">
    <location>
        <begin position="17"/>
        <end position="150"/>
    </location>
</feature>
<protein>
    <submittedName>
        <fullName evidence="2">DUF5991 domain-containing protein</fullName>
    </submittedName>
</protein>
<evidence type="ECO:0000313" key="2">
    <source>
        <dbReference type="EMBL" id="UOQ51688.1"/>
    </source>
</evidence>
<keyword evidence="3" id="KW-1185">Reference proteome</keyword>
<evidence type="ECO:0000256" key="1">
    <source>
        <dbReference type="SAM" id="SignalP"/>
    </source>
</evidence>
<dbReference type="EMBL" id="CP095049">
    <property type="protein sequence ID" value="UOQ51688.1"/>
    <property type="molecule type" value="Genomic_DNA"/>
</dbReference>
<proteinExistence type="predicted"/>
<sequence>MLPFLLRLVVWLPFIAAPAPDQGLPSWAGTYTYEEKPVKALADYSMAMSWNLTLRPQAGSLGGNLEVKGQQTFMKLQVRVSGTPQDAQVIFVRGLEGTGYEQLKPGAVLFRLHKDPKGKLLTYWGKLQPRLTETYKDGQPCFARTAAVRP</sequence>
<feature type="signal peptide" evidence="1">
    <location>
        <begin position="1"/>
        <end position="16"/>
    </location>
</feature>
<name>A0ABY4F589_9BACT</name>
<reference evidence="2 3" key="1">
    <citation type="submission" date="2022-04" db="EMBL/GenBank/DDBJ databases">
        <title>Hymenobacter sp. isolated from the air.</title>
        <authorList>
            <person name="Won M."/>
            <person name="Lee C.-M."/>
            <person name="Woen H.-Y."/>
            <person name="Kwon S.-W."/>
        </authorList>
    </citation>
    <scope>NUCLEOTIDE SEQUENCE [LARGE SCALE GENOMIC DNA]</scope>
    <source>
        <strain evidence="3">5116 S-27</strain>
    </source>
</reference>
<evidence type="ECO:0000313" key="3">
    <source>
        <dbReference type="Proteomes" id="UP000831785"/>
    </source>
</evidence>
<dbReference type="Proteomes" id="UP000831785">
    <property type="component" value="Chromosome"/>
</dbReference>
<accession>A0ABY4F589</accession>